<gene>
    <name evidence="3" type="ORF">HKW66_Vig0224300</name>
</gene>
<dbReference type="Proteomes" id="UP000743370">
    <property type="component" value="Unassembled WGS sequence"/>
</dbReference>
<feature type="transmembrane region" description="Helical" evidence="2">
    <location>
        <begin position="71"/>
        <end position="89"/>
    </location>
</feature>
<protein>
    <recommendedName>
        <fullName evidence="5">Transmembrane protein</fullName>
    </recommendedName>
</protein>
<sequence length="117" mass="13047">MHGKSGELKRPFQRHIVGLDIYREEVVVEEDRKRKMDREKAQAEASKRPPGHGATEVLHQRKSLPYSYTKMAIAGLLITAAVGYTVLYAKKKPEANARDVAKVSAGVAQPQDTHPNK</sequence>
<feature type="region of interest" description="Disordered" evidence="1">
    <location>
        <begin position="96"/>
        <end position="117"/>
    </location>
</feature>
<keyword evidence="2" id="KW-0472">Membrane</keyword>
<comment type="caution">
    <text evidence="3">The sequence shown here is derived from an EMBL/GenBank/DDBJ whole genome shotgun (WGS) entry which is preliminary data.</text>
</comment>
<evidence type="ECO:0008006" key="5">
    <source>
        <dbReference type="Google" id="ProtNLM"/>
    </source>
</evidence>
<dbReference type="EMBL" id="JABFOF010000007">
    <property type="protein sequence ID" value="KAG2390164.1"/>
    <property type="molecule type" value="Genomic_DNA"/>
</dbReference>
<evidence type="ECO:0000313" key="3">
    <source>
        <dbReference type="EMBL" id="KAG2390164.1"/>
    </source>
</evidence>
<dbReference type="AlphaFoldDB" id="A0A8T0JZ98"/>
<name>A0A8T0JZ98_PHAAN</name>
<keyword evidence="2" id="KW-0812">Transmembrane</keyword>
<feature type="region of interest" description="Disordered" evidence="1">
    <location>
        <begin position="30"/>
        <end position="58"/>
    </location>
</feature>
<proteinExistence type="predicted"/>
<feature type="compositionally biased region" description="Basic and acidic residues" evidence="1">
    <location>
        <begin position="30"/>
        <end position="47"/>
    </location>
</feature>
<keyword evidence="2" id="KW-1133">Transmembrane helix</keyword>
<evidence type="ECO:0000256" key="1">
    <source>
        <dbReference type="SAM" id="MobiDB-lite"/>
    </source>
</evidence>
<accession>A0A8T0JZ98</accession>
<organism evidence="3 4">
    <name type="scientific">Phaseolus angularis</name>
    <name type="common">Azuki bean</name>
    <name type="synonym">Vigna angularis</name>
    <dbReference type="NCBI Taxonomy" id="3914"/>
    <lineage>
        <taxon>Eukaryota</taxon>
        <taxon>Viridiplantae</taxon>
        <taxon>Streptophyta</taxon>
        <taxon>Embryophyta</taxon>
        <taxon>Tracheophyta</taxon>
        <taxon>Spermatophyta</taxon>
        <taxon>Magnoliopsida</taxon>
        <taxon>eudicotyledons</taxon>
        <taxon>Gunneridae</taxon>
        <taxon>Pentapetalae</taxon>
        <taxon>rosids</taxon>
        <taxon>fabids</taxon>
        <taxon>Fabales</taxon>
        <taxon>Fabaceae</taxon>
        <taxon>Papilionoideae</taxon>
        <taxon>50 kb inversion clade</taxon>
        <taxon>NPAAA clade</taxon>
        <taxon>indigoferoid/millettioid clade</taxon>
        <taxon>Phaseoleae</taxon>
        <taxon>Vigna</taxon>
    </lineage>
</organism>
<evidence type="ECO:0000256" key="2">
    <source>
        <dbReference type="SAM" id="Phobius"/>
    </source>
</evidence>
<evidence type="ECO:0000313" key="4">
    <source>
        <dbReference type="Proteomes" id="UP000743370"/>
    </source>
</evidence>
<reference evidence="3 4" key="1">
    <citation type="submission" date="2020-05" db="EMBL/GenBank/DDBJ databases">
        <title>Vigna angularis (adzuki bean) Var. LongXiaoDou No. 4 denovo assembly.</title>
        <authorList>
            <person name="Xiang H."/>
        </authorList>
    </citation>
    <scope>NUCLEOTIDE SEQUENCE [LARGE SCALE GENOMIC DNA]</scope>
    <source>
        <tissue evidence="3">Leaf</tissue>
    </source>
</reference>